<feature type="signal peptide" evidence="1">
    <location>
        <begin position="1"/>
        <end position="19"/>
    </location>
</feature>
<dbReference type="AlphaFoldDB" id="A0A844Z5N7"/>
<evidence type="ECO:0000313" key="3">
    <source>
        <dbReference type="Proteomes" id="UP000466966"/>
    </source>
</evidence>
<comment type="caution">
    <text evidence="2">The sequence shown here is derived from an EMBL/GenBank/DDBJ whole genome shotgun (WGS) entry which is preliminary data.</text>
</comment>
<keyword evidence="1" id="KW-0732">Signal</keyword>
<accession>A0A844Z5N7</accession>
<evidence type="ECO:0000313" key="2">
    <source>
        <dbReference type="EMBL" id="MXO73123.1"/>
    </source>
</evidence>
<dbReference type="PROSITE" id="PS51257">
    <property type="entry name" value="PROKAR_LIPOPROTEIN"/>
    <property type="match status" value="1"/>
</dbReference>
<proteinExistence type="predicted"/>
<keyword evidence="3" id="KW-1185">Reference proteome</keyword>
<feature type="chain" id="PRO_5032528397" description="Lipoprotein" evidence="1">
    <location>
        <begin position="20"/>
        <end position="131"/>
    </location>
</feature>
<organism evidence="2 3">
    <name type="scientific">Alteraurantiacibacter buctensis</name>
    <dbReference type="NCBI Taxonomy" id="1503981"/>
    <lineage>
        <taxon>Bacteria</taxon>
        <taxon>Pseudomonadati</taxon>
        <taxon>Pseudomonadota</taxon>
        <taxon>Alphaproteobacteria</taxon>
        <taxon>Sphingomonadales</taxon>
        <taxon>Erythrobacteraceae</taxon>
        <taxon>Alteraurantiacibacter</taxon>
    </lineage>
</organism>
<dbReference type="OrthoDB" id="6400990at2"/>
<sequence length="131" mass="13917">MNRLHLSLAVSALALGGCAATTTDEPEAQVAFDTTRQCFFTSQVNGFSNAPDGPNGEERLIVHTGPNDGWLFEAFGNSCNDLDFAQGVAFDPRTMTSLCTGTNETLLVPRPGGGVERCSVRLLGKVIEPAR</sequence>
<evidence type="ECO:0008006" key="4">
    <source>
        <dbReference type="Google" id="ProtNLM"/>
    </source>
</evidence>
<dbReference type="Proteomes" id="UP000466966">
    <property type="component" value="Unassembled WGS sequence"/>
</dbReference>
<dbReference type="Pfam" id="PF20101">
    <property type="entry name" value="DUF6491"/>
    <property type="match status" value="1"/>
</dbReference>
<gene>
    <name evidence="2" type="ORF">GRI99_15955</name>
</gene>
<dbReference type="RefSeq" id="WP_160773048.1">
    <property type="nucleotide sequence ID" value="NZ_WTYV01000007.1"/>
</dbReference>
<name>A0A844Z5N7_9SPHN</name>
<dbReference type="EMBL" id="WTYV01000007">
    <property type="protein sequence ID" value="MXO73123.1"/>
    <property type="molecule type" value="Genomic_DNA"/>
</dbReference>
<protein>
    <recommendedName>
        <fullName evidence="4">Lipoprotein</fullName>
    </recommendedName>
</protein>
<dbReference type="InterPro" id="IPR045500">
    <property type="entry name" value="DUF6491"/>
</dbReference>
<evidence type="ECO:0000256" key="1">
    <source>
        <dbReference type="SAM" id="SignalP"/>
    </source>
</evidence>
<reference evidence="2 3" key="1">
    <citation type="submission" date="2019-12" db="EMBL/GenBank/DDBJ databases">
        <title>Genomic-based taxomic classification of the family Erythrobacteraceae.</title>
        <authorList>
            <person name="Xu L."/>
        </authorList>
    </citation>
    <scope>NUCLEOTIDE SEQUENCE [LARGE SCALE GENOMIC DNA]</scope>
    <source>
        <strain evidence="2 3">M0322</strain>
    </source>
</reference>